<feature type="signal peptide" evidence="7">
    <location>
        <begin position="1"/>
        <end position="26"/>
    </location>
</feature>
<dbReference type="InterPro" id="IPR051380">
    <property type="entry name" value="pH-response_reg_palI/RIM9"/>
</dbReference>
<dbReference type="InterPro" id="IPR009571">
    <property type="entry name" value="SUR7/Rim9-like_fungi"/>
</dbReference>
<feature type="compositionally biased region" description="Low complexity" evidence="5">
    <location>
        <begin position="303"/>
        <end position="322"/>
    </location>
</feature>
<evidence type="ECO:0000256" key="1">
    <source>
        <dbReference type="ARBA" id="ARBA00004141"/>
    </source>
</evidence>
<feature type="region of interest" description="Disordered" evidence="5">
    <location>
        <begin position="237"/>
        <end position="591"/>
    </location>
</feature>
<feature type="transmembrane region" description="Helical" evidence="6">
    <location>
        <begin position="161"/>
        <end position="183"/>
    </location>
</feature>
<evidence type="ECO:0000256" key="2">
    <source>
        <dbReference type="ARBA" id="ARBA00022692"/>
    </source>
</evidence>
<evidence type="ECO:0000256" key="6">
    <source>
        <dbReference type="SAM" id="Phobius"/>
    </source>
</evidence>
<protein>
    <submittedName>
        <fullName evidence="8">SUR7/PalI family-domain-containing protein</fullName>
    </submittedName>
</protein>
<dbReference type="InParanoid" id="A0A5J5EFV3"/>
<feature type="chain" id="PRO_5023881164" evidence="7">
    <location>
        <begin position="27"/>
        <end position="723"/>
    </location>
</feature>
<dbReference type="Proteomes" id="UP000326924">
    <property type="component" value="Unassembled WGS sequence"/>
</dbReference>
<evidence type="ECO:0000313" key="8">
    <source>
        <dbReference type="EMBL" id="KAA8893957.1"/>
    </source>
</evidence>
<dbReference type="OrthoDB" id="2354757at2759"/>
<gene>
    <name evidence="8" type="ORF">FN846DRAFT_1002405</name>
</gene>
<dbReference type="Pfam" id="PF06687">
    <property type="entry name" value="SUR7"/>
    <property type="match status" value="1"/>
</dbReference>
<feature type="region of interest" description="Disordered" evidence="5">
    <location>
        <begin position="677"/>
        <end position="723"/>
    </location>
</feature>
<comment type="caution">
    <text evidence="8">The sequence shown here is derived from an EMBL/GenBank/DDBJ whole genome shotgun (WGS) entry which is preliminary data.</text>
</comment>
<feature type="transmembrane region" description="Helical" evidence="6">
    <location>
        <begin position="129"/>
        <end position="155"/>
    </location>
</feature>
<feature type="compositionally biased region" description="Polar residues" evidence="5">
    <location>
        <begin position="503"/>
        <end position="518"/>
    </location>
</feature>
<accession>A0A5J5EFV3</accession>
<feature type="compositionally biased region" description="Polar residues" evidence="5">
    <location>
        <begin position="258"/>
        <end position="279"/>
    </location>
</feature>
<feature type="compositionally biased region" description="Polar residues" evidence="5">
    <location>
        <begin position="568"/>
        <end position="582"/>
    </location>
</feature>
<evidence type="ECO:0000256" key="3">
    <source>
        <dbReference type="ARBA" id="ARBA00022989"/>
    </source>
</evidence>
<keyword evidence="9" id="KW-1185">Reference proteome</keyword>
<sequence length="723" mass="77367">MAFRPATPLSVLLFVAFALLLLSVLSTPIIDSINIATFNNVRFGVFGWCSKSGNCSSVSIGYNMGTSHHWYIDTILKDEGRSDFSLPSQARNSLTNLLIVHPIAAFMALILFILSVLAHLNKPAHSPRYLLALLILCLPTLIVSLLAFLVDILIFLPHVQWGGWIVLASTILIFISGIVVCGMRRQIVGKIARKKRIAENTEMNSNNYFAQAQPVPPPLPETQDKLSEFATFEVNHPAPQEGERIPLNPRVASPPVQDEQSFTRSNTLRTEGSDRSNYGPQPRGNGPLNSNSMGNAMGGPIRSQHSNPSISGSSGYGPSPSSRGGGGYYGDRTYGGSPPMSGAYDGPSQSRYGPPPLGPGGFRGGHPPPPGAYDREPRRGPFPGYGTPGPMRGPTPHNGYSPPPHNGYGPPPNYGPPPRGVGAPMETGIGMGIGGGLRAPPPLRRQMPQQEATYDYPADIGNAPSDERREFEQTLAPVNAQVNVDTIGRALSDDRHDNDNKRTTTPQELPAANSTADHSNGDGNGRLAVVNATQPSYQEDSYVPPRAQWQQADKQNSRDADLVELSGSAASHQIALSQSGPSKSKRASDSYYEDVAPQFDTAHDEQHVSLSLPSSPALLSPSNAAAHYEPLTGALRNPHPLPVIDNLEDGPMSPAISTTSGFTSISQRGINPRWQEEQNRLGAPRQPASRVPSFGLAGNPDFELPAARGRGGRGRGGMTGGFR</sequence>
<evidence type="ECO:0000313" key="9">
    <source>
        <dbReference type="Proteomes" id="UP000326924"/>
    </source>
</evidence>
<name>A0A5J5EFV3_9PEZI</name>
<proteinExistence type="predicted"/>
<keyword evidence="7" id="KW-0732">Signal</keyword>
<evidence type="ECO:0000256" key="5">
    <source>
        <dbReference type="SAM" id="MobiDB-lite"/>
    </source>
</evidence>
<dbReference type="GO" id="GO:0032153">
    <property type="term" value="C:cell division site"/>
    <property type="evidence" value="ECO:0007669"/>
    <property type="project" value="TreeGrafter"/>
</dbReference>
<reference evidence="8 9" key="1">
    <citation type="submission" date="2019-09" db="EMBL/GenBank/DDBJ databases">
        <title>Draft genome of the ectomycorrhizal ascomycete Sphaerosporella brunnea.</title>
        <authorList>
            <consortium name="DOE Joint Genome Institute"/>
            <person name="Benucci G.M."/>
            <person name="Marozzi G."/>
            <person name="Antonielli L."/>
            <person name="Sanchez S."/>
            <person name="Marco P."/>
            <person name="Wang X."/>
            <person name="Falini L.B."/>
            <person name="Barry K."/>
            <person name="Haridas S."/>
            <person name="Lipzen A."/>
            <person name="Labutti K."/>
            <person name="Grigoriev I.V."/>
            <person name="Murat C."/>
            <person name="Martin F."/>
            <person name="Albertini E."/>
            <person name="Donnini D."/>
            <person name="Bonito G."/>
        </authorList>
    </citation>
    <scope>NUCLEOTIDE SEQUENCE [LARGE SCALE GENOMIC DNA]</scope>
    <source>
        <strain evidence="8 9">Sb_GMNB300</strain>
    </source>
</reference>
<dbReference type="AlphaFoldDB" id="A0A5J5EFV3"/>
<dbReference type="EMBL" id="VXIS01000384">
    <property type="protein sequence ID" value="KAA8893957.1"/>
    <property type="molecule type" value="Genomic_DNA"/>
</dbReference>
<dbReference type="GO" id="GO:0035838">
    <property type="term" value="C:growing cell tip"/>
    <property type="evidence" value="ECO:0007669"/>
    <property type="project" value="TreeGrafter"/>
</dbReference>
<evidence type="ECO:0000256" key="7">
    <source>
        <dbReference type="SAM" id="SignalP"/>
    </source>
</evidence>
<keyword evidence="3 6" id="KW-1133">Transmembrane helix</keyword>
<feature type="compositionally biased region" description="Pro residues" evidence="5">
    <location>
        <begin position="401"/>
        <end position="419"/>
    </location>
</feature>
<dbReference type="GO" id="GO:0005886">
    <property type="term" value="C:plasma membrane"/>
    <property type="evidence" value="ECO:0007669"/>
    <property type="project" value="InterPro"/>
</dbReference>
<dbReference type="PANTHER" id="PTHR28013:SF3">
    <property type="entry name" value="PROTEIN DCV1-RELATED"/>
    <property type="match status" value="1"/>
</dbReference>
<keyword evidence="2 6" id="KW-0812">Transmembrane</keyword>
<dbReference type="PANTHER" id="PTHR28013">
    <property type="entry name" value="PROTEIN DCV1-RELATED"/>
    <property type="match status" value="1"/>
</dbReference>
<feature type="compositionally biased region" description="Basic and acidic residues" evidence="5">
    <location>
        <begin position="491"/>
        <end position="502"/>
    </location>
</feature>
<feature type="compositionally biased region" description="Gly residues" evidence="5">
    <location>
        <begin position="714"/>
        <end position="723"/>
    </location>
</feature>
<comment type="subcellular location">
    <subcellularLocation>
        <location evidence="1">Membrane</location>
        <topology evidence="1">Multi-pass membrane protein</topology>
    </subcellularLocation>
</comment>
<keyword evidence="4 6" id="KW-0472">Membrane</keyword>
<organism evidence="8 9">
    <name type="scientific">Sphaerosporella brunnea</name>
    <dbReference type="NCBI Taxonomy" id="1250544"/>
    <lineage>
        <taxon>Eukaryota</taxon>
        <taxon>Fungi</taxon>
        <taxon>Dikarya</taxon>
        <taxon>Ascomycota</taxon>
        <taxon>Pezizomycotina</taxon>
        <taxon>Pezizomycetes</taxon>
        <taxon>Pezizales</taxon>
        <taxon>Pyronemataceae</taxon>
        <taxon>Sphaerosporella</taxon>
    </lineage>
</organism>
<evidence type="ECO:0000256" key="4">
    <source>
        <dbReference type="ARBA" id="ARBA00023136"/>
    </source>
</evidence>
<feature type="transmembrane region" description="Helical" evidence="6">
    <location>
        <begin position="97"/>
        <end position="117"/>
    </location>
</feature>